<dbReference type="GO" id="GO:0006355">
    <property type="term" value="P:regulation of DNA-templated transcription"/>
    <property type="evidence" value="ECO:0007669"/>
    <property type="project" value="InterPro"/>
</dbReference>
<dbReference type="CDD" id="cd06170">
    <property type="entry name" value="LuxR_C_like"/>
    <property type="match status" value="1"/>
</dbReference>
<evidence type="ECO:0000313" key="3">
    <source>
        <dbReference type="Proteomes" id="UP000603227"/>
    </source>
</evidence>
<name>A0A918YYP0_9ACTN</name>
<gene>
    <name evidence="2" type="ORF">GCM10017771_44860</name>
</gene>
<dbReference type="InterPro" id="IPR016032">
    <property type="entry name" value="Sig_transdc_resp-reg_C-effctor"/>
</dbReference>
<dbReference type="PANTHER" id="PTHR34293:SF1">
    <property type="entry name" value="HTH-TYPE TRANSCRIPTIONAL REGULATOR TRMBL2"/>
    <property type="match status" value="1"/>
</dbReference>
<organism evidence="2 3">
    <name type="scientific">Streptomyces capitiformicae</name>
    <dbReference type="NCBI Taxonomy" id="2014920"/>
    <lineage>
        <taxon>Bacteria</taxon>
        <taxon>Bacillati</taxon>
        <taxon>Actinomycetota</taxon>
        <taxon>Actinomycetes</taxon>
        <taxon>Kitasatosporales</taxon>
        <taxon>Streptomycetaceae</taxon>
        <taxon>Streptomyces</taxon>
    </lineage>
</organism>
<keyword evidence="3" id="KW-1185">Reference proteome</keyword>
<dbReference type="InterPro" id="IPR036388">
    <property type="entry name" value="WH-like_DNA-bd_sf"/>
</dbReference>
<proteinExistence type="predicted"/>
<accession>A0A918YYP0</accession>
<evidence type="ECO:0000259" key="1">
    <source>
        <dbReference type="PROSITE" id="PS50043"/>
    </source>
</evidence>
<reference evidence="2" key="1">
    <citation type="journal article" date="2014" name="Int. J. Syst. Evol. Microbiol.">
        <title>Complete genome sequence of Corynebacterium casei LMG S-19264T (=DSM 44701T), isolated from a smear-ripened cheese.</title>
        <authorList>
            <consortium name="US DOE Joint Genome Institute (JGI-PGF)"/>
            <person name="Walter F."/>
            <person name="Albersmeier A."/>
            <person name="Kalinowski J."/>
            <person name="Ruckert C."/>
        </authorList>
    </citation>
    <scope>NUCLEOTIDE SEQUENCE</scope>
    <source>
        <strain evidence="2">CGMCC 4.7403</strain>
    </source>
</reference>
<protein>
    <recommendedName>
        <fullName evidence="1">HTH luxR-type domain-containing protein</fullName>
    </recommendedName>
</protein>
<dbReference type="EMBL" id="BNAT01000015">
    <property type="protein sequence ID" value="GHE29249.1"/>
    <property type="molecule type" value="Genomic_DNA"/>
</dbReference>
<dbReference type="SUPFAM" id="SSF46894">
    <property type="entry name" value="C-terminal effector domain of the bipartite response regulators"/>
    <property type="match status" value="1"/>
</dbReference>
<dbReference type="Pfam" id="PF00196">
    <property type="entry name" value="GerE"/>
    <property type="match status" value="1"/>
</dbReference>
<dbReference type="SMART" id="SM00421">
    <property type="entry name" value="HTH_LUXR"/>
    <property type="match status" value="1"/>
</dbReference>
<dbReference type="AlphaFoldDB" id="A0A918YYP0"/>
<comment type="caution">
    <text evidence="2">The sequence shown here is derived from an EMBL/GenBank/DDBJ whole genome shotgun (WGS) entry which is preliminary data.</text>
</comment>
<dbReference type="InterPro" id="IPR000792">
    <property type="entry name" value="Tscrpt_reg_LuxR_C"/>
</dbReference>
<dbReference type="GO" id="GO:0003677">
    <property type="term" value="F:DNA binding"/>
    <property type="evidence" value="ECO:0007669"/>
    <property type="project" value="InterPro"/>
</dbReference>
<dbReference type="PROSITE" id="PS50043">
    <property type="entry name" value="HTH_LUXR_2"/>
    <property type="match status" value="1"/>
</dbReference>
<evidence type="ECO:0000313" key="2">
    <source>
        <dbReference type="EMBL" id="GHE29249.1"/>
    </source>
</evidence>
<sequence>MNRQMTMTPDTAMSLDDCMFEVYGWILEQDSFDPRDAADGLGLTPDQAIATFERLVLLGLVRVDPRNKLRARAVDPDAVALRHTLPLHDSIRREQEKLDRLTVDFNRLRDRFLRPRYREKRYATVVPHLDEVRAALTRAAAECREEMLSIQPGGHRAPEALQEARQRDHALLSRGVSMRTIYHHTARFNGPSLAYISDAVALGAEYRTAHELAGRLIIFDRCKLAFIPMRDNKDGAVIIHEPSIVAFLRDDFETVWTRATPCGPTSNDLEQVAKELDRTIIQLLGEGLKDETIARRLGMSLRTTRRHIADIMKQLGAESRFQAGVLAARLSGDLG</sequence>
<dbReference type="Gene3D" id="1.10.10.10">
    <property type="entry name" value="Winged helix-like DNA-binding domain superfamily/Winged helix DNA-binding domain"/>
    <property type="match status" value="1"/>
</dbReference>
<reference evidence="2" key="2">
    <citation type="submission" date="2020-09" db="EMBL/GenBank/DDBJ databases">
        <authorList>
            <person name="Sun Q."/>
            <person name="Zhou Y."/>
        </authorList>
    </citation>
    <scope>NUCLEOTIDE SEQUENCE</scope>
    <source>
        <strain evidence="2">CGMCC 4.7403</strain>
    </source>
</reference>
<dbReference type="PANTHER" id="PTHR34293">
    <property type="entry name" value="HTH-TYPE TRANSCRIPTIONAL REGULATOR TRMBL2"/>
    <property type="match status" value="1"/>
</dbReference>
<dbReference type="InterPro" id="IPR051797">
    <property type="entry name" value="TrmB-like"/>
</dbReference>
<feature type="domain" description="HTH luxR-type" evidence="1">
    <location>
        <begin position="272"/>
        <end position="331"/>
    </location>
</feature>
<dbReference type="Proteomes" id="UP000603227">
    <property type="component" value="Unassembled WGS sequence"/>
</dbReference>